<evidence type="ECO:0000313" key="1">
    <source>
        <dbReference type="EMBL" id="SJL10296.1"/>
    </source>
</evidence>
<protein>
    <submittedName>
        <fullName evidence="1">Uncharacterized protein</fullName>
    </submittedName>
</protein>
<evidence type="ECO:0000313" key="2">
    <source>
        <dbReference type="Proteomes" id="UP000219338"/>
    </source>
</evidence>
<reference evidence="2" key="1">
    <citation type="journal article" date="2017" name="Nat. Ecol. Evol.">
        <title>Genome expansion and lineage-specific genetic innovations in the forest pathogenic fungi Armillaria.</title>
        <authorList>
            <person name="Sipos G."/>
            <person name="Prasanna A.N."/>
            <person name="Walter M.C."/>
            <person name="O'Connor E."/>
            <person name="Balint B."/>
            <person name="Krizsan K."/>
            <person name="Kiss B."/>
            <person name="Hess J."/>
            <person name="Varga T."/>
            <person name="Slot J."/>
            <person name="Riley R."/>
            <person name="Boka B."/>
            <person name="Rigling D."/>
            <person name="Barry K."/>
            <person name="Lee J."/>
            <person name="Mihaltcheva S."/>
            <person name="LaButti K."/>
            <person name="Lipzen A."/>
            <person name="Waldron R."/>
            <person name="Moloney N.M."/>
            <person name="Sperisen C."/>
            <person name="Kredics L."/>
            <person name="Vagvoelgyi C."/>
            <person name="Patrignani A."/>
            <person name="Fitzpatrick D."/>
            <person name="Nagy I."/>
            <person name="Doyle S."/>
            <person name="Anderson J.B."/>
            <person name="Grigoriev I.V."/>
            <person name="Gueldener U."/>
            <person name="Muensterkoetter M."/>
            <person name="Nagy L.G."/>
        </authorList>
    </citation>
    <scope>NUCLEOTIDE SEQUENCE [LARGE SCALE GENOMIC DNA]</scope>
    <source>
        <strain evidence="2">C18/9</strain>
    </source>
</reference>
<dbReference type="Proteomes" id="UP000219338">
    <property type="component" value="Unassembled WGS sequence"/>
</dbReference>
<keyword evidence="2" id="KW-1185">Reference proteome</keyword>
<organism evidence="1 2">
    <name type="scientific">Armillaria ostoyae</name>
    <name type="common">Armillaria root rot fungus</name>
    <dbReference type="NCBI Taxonomy" id="47428"/>
    <lineage>
        <taxon>Eukaryota</taxon>
        <taxon>Fungi</taxon>
        <taxon>Dikarya</taxon>
        <taxon>Basidiomycota</taxon>
        <taxon>Agaricomycotina</taxon>
        <taxon>Agaricomycetes</taxon>
        <taxon>Agaricomycetidae</taxon>
        <taxon>Agaricales</taxon>
        <taxon>Marasmiineae</taxon>
        <taxon>Physalacriaceae</taxon>
        <taxon>Armillaria</taxon>
    </lineage>
</organism>
<gene>
    <name evidence="1" type="ORF">ARMOST_13680</name>
</gene>
<accession>A0A284RNE8</accession>
<sequence>MFVALDFTIRSDIQAGYTGLQIRRITPASIFDGIEGWLDLRGIFKRGTIARYGRHQSNVMELPYRPLHPSALVFSFSLLRTFNGKHPIKNPRARSSPLVSTVTSSSETSWSLHYALIISFTSILCPRLFLPDKVESVTVGVFGASVKVFIAVVIKPPSEL</sequence>
<dbReference type="EMBL" id="FUEG01000012">
    <property type="protein sequence ID" value="SJL10296.1"/>
    <property type="molecule type" value="Genomic_DNA"/>
</dbReference>
<proteinExistence type="predicted"/>
<name>A0A284RNE8_ARMOS</name>
<dbReference type="AlphaFoldDB" id="A0A284RNE8"/>